<comment type="subunit">
    <text evidence="7">Homodimer.</text>
</comment>
<evidence type="ECO:0000256" key="1">
    <source>
        <dbReference type="ARBA" id="ARBA00001298"/>
    </source>
</evidence>
<evidence type="ECO:0000256" key="3">
    <source>
        <dbReference type="ARBA" id="ARBA00012098"/>
    </source>
</evidence>
<dbReference type="InterPro" id="IPR000888">
    <property type="entry name" value="RmlC-like"/>
</dbReference>
<dbReference type="NCBIfam" id="TIGR01221">
    <property type="entry name" value="rmlC"/>
    <property type="match status" value="1"/>
</dbReference>
<dbReference type="InterPro" id="IPR014710">
    <property type="entry name" value="RmlC-like_jellyroll"/>
</dbReference>
<dbReference type="EMBL" id="CP048620">
    <property type="protein sequence ID" value="QPJ65085.1"/>
    <property type="molecule type" value="Genomic_DNA"/>
</dbReference>
<dbReference type="Proteomes" id="UP000594464">
    <property type="component" value="Chromosome"/>
</dbReference>
<organism evidence="8 9">
    <name type="scientific">Candidatus Nitrohelix vancouverensis</name>
    <dbReference type="NCBI Taxonomy" id="2705534"/>
    <lineage>
        <taxon>Bacteria</taxon>
        <taxon>Pseudomonadati</taxon>
        <taxon>Nitrospinota/Tectimicrobiota group</taxon>
        <taxon>Nitrospinota</taxon>
        <taxon>Nitrospinia</taxon>
        <taxon>Nitrospinales</taxon>
        <taxon>Nitrospinaceae</taxon>
        <taxon>Candidatus Nitrohelix</taxon>
    </lineage>
</organism>
<dbReference type="Pfam" id="PF00908">
    <property type="entry name" value="dTDP_sugar_isom"/>
    <property type="match status" value="1"/>
</dbReference>
<evidence type="ECO:0000313" key="9">
    <source>
        <dbReference type="Proteomes" id="UP000594464"/>
    </source>
</evidence>
<dbReference type="GO" id="GO:0005829">
    <property type="term" value="C:cytosol"/>
    <property type="evidence" value="ECO:0007669"/>
    <property type="project" value="TreeGrafter"/>
</dbReference>
<dbReference type="GO" id="GO:0008830">
    <property type="term" value="F:dTDP-4-dehydrorhamnose 3,5-epimerase activity"/>
    <property type="evidence" value="ECO:0007669"/>
    <property type="project" value="UniProtKB-UniRule"/>
</dbReference>
<feature type="site" description="Participates in a stacking interaction with the thymidine ring of dTDP-4-oxo-6-deoxyglucose" evidence="6">
    <location>
        <position position="136"/>
    </location>
</feature>
<comment type="catalytic activity">
    <reaction evidence="1 7">
        <text>dTDP-4-dehydro-6-deoxy-alpha-D-glucose = dTDP-4-dehydro-beta-L-rhamnose</text>
        <dbReference type="Rhea" id="RHEA:16969"/>
        <dbReference type="ChEBI" id="CHEBI:57649"/>
        <dbReference type="ChEBI" id="CHEBI:62830"/>
        <dbReference type="EC" id="5.1.3.13"/>
    </reaction>
</comment>
<feature type="active site" description="Proton acceptor" evidence="5">
    <location>
        <position position="61"/>
    </location>
</feature>
<name>A0A7T0G371_9BACT</name>
<dbReference type="Gene3D" id="2.60.120.10">
    <property type="entry name" value="Jelly Rolls"/>
    <property type="match status" value="1"/>
</dbReference>
<reference evidence="9" key="1">
    <citation type="submission" date="2020-02" db="EMBL/GenBank/DDBJ databases">
        <title>Genomic and physiological characterization of two novel Nitrospinaceae genera.</title>
        <authorList>
            <person name="Mueller A.J."/>
            <person name="Jung M.-Y."/>
            <person name="Strachan C.R."/>
            <person name="Herbold C.W."/>
            <person name="Kirkegaard R.H."/>
            <person name="Daims H."/>
        </authorList>
    </citation>
    <scope>NUCLEOTIDE SEQUENCE [LARGE SCALE GENOMIC DNA]</scope>
</reference>
<comment type="pathway">
    <text evidence="7">Carbohydrate biosynthesis; dTDP-L-rhamnose biosynthesis.</text>
</comment>
<evidence type="ECO:0000256" key="5">
    <source>
        <dbReference type="PIRSR" id="PIRSR600888-1"/>
    </source>
</evidence>
<accession>A0A7T0G371</accession>
<evidence type="ECO:0000256" key="6">
    <source>
        <dbReference type="PIRSR" id="PIRSR600888-3"/>
    </source>
</evidence>
<sequence>MKQIATTLDGVLLIEPRIFKDSRGHLYESFSKRKYEALGIMDDFVQDNHSYSRKNVLRGLHFQIDKPQAKLVRVVRGEVFDVAVDIRKDSPNFGKWFGARISAENQLQMYIPKDFAHGFCVLSEEAEFLYKCSDYYSPGGEGGIVWNDPEIGIDWPIENPVLSEKDLEFPLLKDL</sequence>
<keyword evidence="7 8" id="KW-0413">Isomerase</keyword>
<dbReference type="GO" id="GO:0019305">
    <property type="term" value="P:dTDP-rhamnose biosynthetic process"/>
    <property type="evidence" value="ECO:0007669"/>
    <property type="project" value="UniProtKB-UniRule"/>
</dbReference>
<dbReference type="SUPFAM" id="SSF51182">
    <property type="entry name" value="RmlC-like cupins"/>
    <property type="match status" value="1"/>
</dbReference>
<dbReference type="AlphaFoldDB" id="A0A7T0G371"/>
<comment type="function">
    <text evidence="2 7">Catalyzes the epimerization of the C3' and C5'positions of dTDP-6-deoxy-D-xylo-4-hexulose, forming dTDP-6-deoxy-L-lyxo-4-hexulose.</text>
</comment>
<gene>
    <name evidence="8" type="primary">rfbC</name>
    <name evidence="8" type="ORF">G3M78_06665</name>
</gene>
<dbReference type="CDD" id="cd00438">
    <property type="entry name" value="cupin_RmlC"/>
    <property type="match status" value="1"/>
</dbReference>
<dbReference type="PANTHER" id="PTHR21047:SF2">
    <property type="entry name" value="THYMIDINE DIPHOSPHO-4-KETO-RHAMNOSE 3,5-EPIMERASE"/>
    <property type="match status" value="1"/>
</dbReference>
<evidence type="ECO:0000313" key="8">
    <source>
        <dbReference type="EMBL" id="QPJ65085.1"/>
    </source>
</evidence>
<protein>
    <recommendedName>
        <fullName evidence="4 7">dTDP-4-dehydrorhamnose 3,5-epimerase</fullName>
        <ecNumber evidence="3 7">5.1.3.13</ecNumber>
    </recommendedName>
    <alternativeName>
        <fullName evidence="7">Thymidine diphospho-4-keto-rhamnose 3,5-epimerase</fullName>
    </alternativeName>
</protein>
<evidence type="ECO:0000256" key="2">
    <source>
        <dbReference type="ARBA" id="ARBA00001997"/>
    </source>
</evidence>
<evidence type="ECO:0000256" key="7">
    <source>
        <dbReference type="RuleBase" id="RU364069"/>
    </source>
</evidence>
<dbReference type="KEGG" id="nva:G3M78_06665"/>
<feature type="active site" description="Proton donor" evidence="5">
    <location>
        <position position="130"/>
    </location>
</feature>
<dbReference type="InterPro" id="IPR011051">
    <property type="entry name" value="RmlC_Cupin_sf"/>
</dbReference>
<dbReference type="PANTHER" id="PTHR21047">
    <property type="entry name" value="DTDP-6-DEOXY-D-GLUCOSE-3,5 EPIMERASE"/>
    <property type="match status" value="1"/>
</dbReference>
<comment type="similarity">
    <text evidence="7">Belongs to the dTDP-4-dehydrorhamnose 3,5-epimerase family.</text>
</comment>
<dbReference type="GO" id="GO:0000271">
    <property type="term" value="P:polysaccharide biosynthetic process"/>
    <property type="evidence" value="ECO:0007669"/>
    <property type="project" value="TreeGrafter"/>
</dbReference>
<evidence type="ECO:0000256" key="4">
    <source>
        <dbReference type="ARBA" id="ARBA00019595"/>
    </source>
</evidence>
<dbReference type="EC" id="5.1.3.13" evidence="3 7"/>
<proteinExistence type="inferred from homology"/>
<dbReference type="UniPathway" id="UPA00124"/>